<reference evidence="2" key="1">
    <citation type="submission" date="2012-09" db="EMBL/GenBank/DDBJ databases">
        <authorList>
            <person name="Weinstock G."/>
            <person name="Sodergren E."/>
            <person name="Clifton S."/>
            <person name="Fulton L."/>
            <person name="Fulton B."/>
            <person name="Courtney L."/>
            <person name="Fronick C."/>
            <person name="Harrison M."/>
            <person name="Strong C."/>
            <person name="Farmer C."/>
            <person name="Delehaunty K."/>
            <person name="Markovic C."/>
            <person name="Hall O."/>
            <person name="Minx P."/>
            <person name="Tomlinson C."/>
            <person name="Mitreva M."/>
            <person name="Nelson J."/>
            <person name="Hou S."/>
            <person name="Wollam A."/>
            <person name="Pepin K.H."/>
            <person name="Johnson M."/>
            <person name="Bhonagiri V."/>
            <person name="Nash W.E."/>
            <person name="Suruliraj S."/>
            <person name="Warren W."/>
            <person name="Chinwalla A."/>
            <person name="Mardis E.R."/>
            <person name="Wilson R.K."/>
        </authorList>
    </citation>
    <scope>NUCLEOTIDE SEQUENCE [LARGE SCALE GENOMIC DNA]</scope>
    <source>
        <strain evidence="2">OS1</strain>
    </source>
</reference>
<name>A0A0T5XBZ7_9BACT</name>
<accession>A0A0T5XBZ7</accession>
<dbReference type="Gene3D" id="1.20.58.300">
    <property type="entry name" value="FlgN-like"/>
    <property type="match status" value="1"/>
</dbReference>
<dbReference type="AlphaFoldDB" id="A0A0T5XBZ7"/>
<dbReference type="OrthoDB" id="9961276at2"/>
<dbReference type="InterPro" id="IPR007809">
    <property type="entry name" value="FlgN-like"/>
</dbReference>
<dbReference type="EMBL" id="ACJX03000001">
    <property type="protein sequence ID" value="KRT35862.1"/>
    <property type="molecule type" value="Genomic_DNA"/>
</dbReference>
<dbReference type="Pfam" id="PF05130">
    <property type="entry name" value="FlgN"/>
    <property type="match status" value="1"/>
</dbReference>
<evidence type="ECO:0008006" key="3">
    <source>
        <dbReference type="Google" id="ProtNLM"/>
    </source>
</evidence>
<dbReference type="STRING" id="592015.HMPREF1705_03117"/>
<sequence length="149" mass="15998">MKSSENLALELASVIEEMASRLEGIAGLLKKERRLIGGGDYLALQNAIKELERSASDFLSLEGNRDRLAREISALLHCEPKISALASCTDEAEAAALLEAAKKLQSSMAVLKSELDITSRLLDESKRYGEMILSQLSSLAGGGTFSIQG</sequence>
<organism evidence="1 2">
    <name type="scientific">Acetomicrobium hydrogeniformans ATCC BAA-1850</name>
    <dbReference type="NCBI Taxonomy" id="592015"/>
    <lineage>
        <taxon>Bacteria</taxon>
        <taxon>Thermotogati</taxon>
        <taxon>Synergistota</taxon>
        <taxon>Synergistia</taxon>
        <taxon>Synergistales</taxon>
        <taxon>Acetomicrobiaceae</taxon>
        <taxon>Acetomicrobium</taxon>
    </lineage>
</organism>
<dbReference type="GO" id="GO:0044780">
    <property type="term" value="P:bacterial-type flagellum assembly"/>
    <property type="evidence" value="ECO:0007669"/>
    <property type="project" value="InterPro"/>
</dbReference>
<comment type="caution">
    <text evidence="1">The sequence shown here is derived from an EMBL/GenBank/DDBJ whole genome shotgun (WGS) entry which is preliminary data.</text>
</comment>
<evidence type="ECO:0000313" key="2">
    <source>
        <dbReference type="Proteomes" id="UP000005273"/>
    </source>
</evidence>
<evidence type="ECO:0000313" key="1">
    <source>
        <dbReference type="EMBL" id="KRT35862.1"/>
    </source>
</evidence>
<gene>
    <name evidence="1" type="ORF">HMPREF1705_03117</name>
</gene>
<dbReference type="RefSeq" id="WP_009201437.1">
    <property type="nucleotide sequence ID" value="NZ_ACJX03000001.1"/>
</dbReference>
<protein>
    <recommendedName>
        <fullName evidence="3">FlgN protein</fullName>
    </recommendedName>
</protein>
<keyword evidence="2" id="KW-1185">Reference proteome</keyword>
<dbReference type="Proteomes" id="UP000005273">
    <property type="component" value="Unassembled WGS sequence"/>
</dbReference>
<proteinExistence type="predicted"/>